<gene>
    <name evidence="8" type="ORF">DM02DRAFT_732613</name>
</gene>
<feature type="region of interest" description="Disordered" evidence="7">
    <location>
        <begin position="1"/>
        <end position="23"/>
    </location>
</feature>
<evidence type="ECO:0000256" key="5">
    <source>
        <dbReference type="PIRSR" id="PIRSR602403-1"/>
    </source>
</evidence>
<dbReference type="InterPro" id="IPR001128">
    <property type="entry name" value="Cyt_P450"/>
</dbReference>
<dbReference type="PANTHER" id="PTHR24305:SF226">
    <property type="entry name" value="CYTOCHROME P450 MONOOXYGENASE"/>
    <property type="match status" value="1"/>
</dbReference>
<evidence type="ECO:0000313" key="9">
    <source>
        <dbReference type="Proteomes" id="UP000244855"/>
    </source>
</evidence>
<dbReference type="PROSITE" id="PS00086">
    <property type="entry name" value="CYTOCHROME_P450"/>
    <property type="match status" value="1"/>
</dbReference>
<dbReference type="InterPro" id="IPR036396">
    <property type="entry name" value="Cyt_P450_sf"/>
</dbReference>
<dbReference type="OrthoDB" id="1470350at2759"/>
<dbReference type="Proteomes" id="UP000244855">
    <property type="component" value="Unassembled WGS sequence"/>
</dbReference>
<dbReference type="PRINTS" id="PR00465">
    <property type="entry name" value="EP450IV"/>
</dbReference>
<comment type="cofactor">
    <cofactor evidence="1 5">
        <name>heme</name>
        <dbReference type="ChEBI" id="CHEBI:30413"/>
    </cofactor>
</comment>
<evidence type="ECO:0000256" key="3">
    <source>
        <dbReference type="ARBA" id="ARBA00022723"/>
    </source>
</evidence>
<dbReference type="InterPro" id="IPR017972">
    <property type="entry name" value="Cyt_P450_CS"/>
</dbReference>
<name>A0A2V1D8B7_9PLEO</name>
<dbReference type="SUPFAM" id="SSF48264">
    <property type="entry name" value="Cytochrome P450"/>
    <property type="match status" value="1"/>
</dbReference>
<dbReference type="Pfam" id="PF00067">
    <property type="entry name" value="p450"/>
    <property type="match status" value="1"/>
</dbReference>
<dbReference type="AlphaFoldDB" id="A0A2V1D8B7"/>
<dbReference type="GO" id="GO:0004497">
    <property type="term" value="F:monooxygenase activity"/>
    <property type="evidence" value="ECO:0007669"/>
    <property type="project" value="UniProtKB-KW"/>
</dbReference>
<reference evidence="8 9" key="1">
    <citation type="journal article" date="2018" name="Sci. Rep.">
        <title>Comparative genomics provides insights into the lifestyle and reveals functional heterogeneity of dark septate endophytic fungi.</title>
        <authorList>
            <person name="Knapp D.G."/>
            <person name="Nemeth J.B."/>
            <person name="Barry K."/>
            <person name="Hainaut M."/>
            <person name="Henrissat B."/>
            <person name="Johnson J."/>
            <person name="Kuo A."/>
            <person name="Lim J.H.P."/>
            <person name="Lipzen A."/>
            <person name="Nolan M."/>
            <person name="Ohm R.A."/>
            <person name="Tamas L."/>
            <person name="Grigoriev I.V."/>
            <person name="Spatafora J.W."/>
            <person name="Nagy L.G."/>
            <person name="Kovacs G.M."/>
        </authorList>
    </citation>
    <scope>NUCLEOTIDE SEQUENCE [LARGE SCALE GENOMIC DNA]</scope>
    <source>
        <strain evidence="8 9">DSE2036</strain>
    </source>
</reference>
<dbReference type="PANTHER" id="PTHR24305">
    <property type="entry name" value="CYTOCHROME P450"/>
    <property type="match status" value="1"/>
</dbReference>
<dbReference type="GO" id="GO:0005506">
    <property type="term" value="F:iron ion binding"/>
    <property type="evidence" value="ECO:0007669"/>
    <property type="project" value="InterPro"/>
</dbReference>
<evidence type="ECO:0000256" key="1">
    <source>
        <dbReference type="ARBA" id="ARBA00001971"/>
    </source>
</evidence>
<dbReference type="InterPro" id="IPR002403">
    <property type="entry name" value="Cyt_P450_E_grp-IV"/>
</dbReference>
<accession>A0A2V1D8B7</accession>
<dbReference type="STRING" id="97972.A0A2V1D8B7"/>
<dbReference type="EMBL" id="KZ805542">
    <property type="protein sequence ID" value="PVH94292.1"/>
    <property type="molecule type" value="Genomic_DNA"/>
</dbReference>
<organism evidence="8 9">
    <name type="scientific">Periconia macrospinosa</name>
    <dbReference type="NCBI Taxonomy" id="97972"/>
    <lineage>
        <taxon>Eukaryota</taxon>
        <taxon>Fungi</taxon>
        <taxon>Dikarya</taxon>
        <taxon>Ascomycota</taxon>
        <taxon>Pezizomycotina</taxon>
        <taxon>Dothideomycetes</taxon>
        <taxon>Pleosporomycetidae</taxon>
        <taxon>Pleosporales</taxon>
        <taxon>Massarineae</taxon>
        <taxon>Periconiaceae</taxon>
        <taxon>Periconia</taxon>
    </lineage>
</organism>
<evidence type="ECO:0000256" key="2">
    <source>
        <dbReference type="ARBA" id="ARBA00010617"/>
    </source>
</evidence>
<dbReference type="InterPro" id="IPR050121">
    <property type="entry name" value="Cytochrome_P450_monoxygenase"/>
</dbReference>
<feature type="binding site" description="axial binding residue" evidence="5">
    <location>
        <position position="126"/>
    </location>
    <ligand>
        <name>heme</name>
        <dbReference type="ChEBI" id="CHEBI:30413"/>
    </ligand>
    <ligandPart>
        <name>Fe</name>
        <dbReference type="ChEBI" id="CHEBI:18248"/>
    </ligandPart>
</feature>
<protein>
    <submittedName>
        <fullName evidence="8">Cytochrome P450</fullName>
    </submittedName>
</protein>
<keyword evidence="9" id="KW-1185">Reference proteome</keyword>
<keyword evidence="5 6" id="KW-0349">Heme</keyword>
<keyword evidence="6" id="KW-0503">Monooxygenase</keyword>
<evidence type="ECO:0000256" key="6">
    <source>
        <dbReference type="RuleBase" id="RU000461"/>
    </source>
</evidence>
<dbReference type="GO" id="GO:0020037">
    <property type="term" value="F:heme binding"/>
    <property type="evidence" value="ECO:0007669"/>
    <property type="project" value="InterPro"/>
</dbReference>
<keyword evidence="6" id="KW-0560">Oxidoreductase</keyword>
<keyword evidence="3 5" id="KW-0479">Metal-binding</keyword>
<dbReference type="GO" id="GO:0016705">
    <property type="term" value="F:oxidoreductase activity, acting on paired donors, with incorporation or reduction of molecular oxygen"/>
    <property type="evidence" value="ECO:0007669"/>
    <property type="project" value="InterPro"/>
</dbReference>
<comment type="similarity">
    <text evidence="2 6">Belongs to the cytochrome P450 family.</text>
</comment>
<evidence type="ECO:0000256" key="7">
    <source>
        <dbReference type="SAM" id="MobiDB-lite"/>
    </source>
</evidence>
<dbReference type="Gene3D" id="1.10.630.10">
    <property type="entry name" value="Cytochrome P450"/>
    <property type="match status" value="1"/>
</dbReference>
<keyword evidence="4 5" id="KW-0408">Iron</keyword>
<proteinExistence type="inferred from homology"/>
<evidence type="ECO:0000256" key="4">
    <source>
        <dbReference type="ARBA" id="ARBA00023004"/>
    </source>
</evidence>
<sequence>MQSRRISRTPRDETLTSTSRRTPRVTTAWLQRSDLVSRTAPTSDVPAHVASGPFIVDGHTIPQGTLVGIITYAIHRNSAYFPEPFKFQPERWLPKDDERGSGEFTDAQRKLMHDAFNPFSTGTRGCAGKHLAYAEIGIVQAKLLWYFDFIQVKGRLDIQEFEFQTRDQLIASH</sequence>
<evidence type="ECO:0000313" key="8">
    <source>
        <dbReference type="EMBL" id="PVH94292.1"/>
    </source>
</evidence>